<keyword evidence="1" id="KW-0472">Membrane</keyword>
<organism evidence="2 3">
    <name type="scientific">Desulfofundulus kuznetsovii (strain DSM 6115 / VKM B-1805 / 17)</name>
    <name type="common">Desulfotomaculum kuznetsovii</name>
    <dbReference type="NCBI Taxonomy" id="760568"/>
    <lineage>
        <taxon>Bacteria</taxon>
        <taxon>Bacillati</taxon>
        <taxon>Bacillota</taxon>
        <taxon>Clostridia</taxon>
        <taxon>Eubacteriales</taxon>
        <taxon>Peptococcaceae</taxon>
        <taxon>Desulfofundulus</taxon>
    </lineage>
</organism>
<evidence type="ECO:0008006" key="4">
    <source>
        <dbReference type="Google" id="ProtNLM"/>
    </source>
</evidence>
<dbReference type="InterPro" id="IPR024405">
    <property type="entry name" value="Phage_BhlA/UviB"/>
</dbReference>
<dbReference type="Proteomes" id="UP000009229">
    <property type="component" value="Chromosome"/>
</dbReference>
<dbReference type="EMBL" id="CP002770">
    <property type="protein sequence ID" value="AEG14685.1"/>
    <property type="molecule type" value="Genomic_DNA"/>
</dbReference>
<keyword evidence="3" id="KW-1185">Reference proteome</keyword>
<proteinExistence type="predicted"/>
<protein>
    <recommendedName>
        <fullName evidence="4">Bacteriocin UviB</fullName>
    </recommendedName>
</protein>
<dbReference type="AlphaFoldDB" id="A0AAU8P9R9"/>
<evidence type="ECO:0000313" key="3">
    <source>
        <dbReference type="Proteomes" id="UP000009229"/>
    </source>
</evidence>
<dbReference type="RefSeq" id="WP_013822200.1">
    <property type="nucleotide sequence ID" value="NC_015573.1"/>
</dbReference>
<evidence type="ECO:0000313" key="2">
    <source>
        <dbReference type="EMBL" id="AEG14685.1"/>
    </source>
</evidence>
<keyword evidence="1" id="KW-0812">Transmembrane</keyword>
<feature type="transmembrane region" description="Helical" evidence="1">
    <location>
        <begin position="6"/>
        <end position="27"/>
    </location>
</feature>
<reference evidence="3" key="1">
    <citation type="submission" date="2011-05" db="EMBL/GenBank/DDBJ databases">
        <title>Complete sequence of Desulfotomaculum kuznetsovii DSM 6115.</title>
        <authorList>
            <person name="Lucas S."/>
            <person name="Han J."/>
            <person name="Lapidus A."/>
            <person name="Cheng J.-F."/>
            <person name="Goodwin L."/>
            <person name="Pitluck S."/>
            <person name="Peters L."/>
            <person name="Mikhailova N."/>
            <person name="Lu M."/>
            <person name="Saunders E."/>
            <person name="Han C."/>
            <person name="Tapia R."/>
            <person name="Land M."/>
            <person name="Hauser L."/>
            <person name="Kyrpides N."/>
            <person name="Ivanova N."/>
            <person name="Pagani I."/>
            <person name="Nazina T."/>
            <person name="Ivanova A."/>
            <person name="Parshina S."/>
            <person name="Kuever J."/>
            <person name="Muyzer G."/>
            <person name="Plugge C."/>
            <person name="Stams A."/>
            <person name="Woyke T."/>
        </authorList>
    </citation>
    <scope>NUCLEOTIDE SEQUENCE [LARGE SCALE GENOMIC DNA]</scope>
    <source>
        <strain evidence="3">DSM 6115 / VKM B-1805 / 17</strain>
    </source>
</reference>
<sequence length="85" mass="9715">MENEILKTIASQGAFAVLFAYMLFHVLKTSAEREERLMSFTQEMTEKLAAVSERLAIISDKTNQIPVLAERLTEVEKSVERLVNR</sequence>
<evidence type="ECO:0000256" key="1">
    <source>
        <dbReference type="SAM" id="Phobius"/>
    </source>
</evidence>
<dbReference type="KEGG" id="dku:Desku_1098"/>
<gene>
    <name evidence="2" type="ordered locus">Desku_1098</name>
</gene>
<keyword evidence="1" id="KW-1133">Transmembrane helix</keyword>
<accession>A0AAU8P9R9</accession>
<name>A0AAU8P9R9_DESK7</name>
<dbReference type="Pfam" id="PF10960">
    <property type="entry name" value="Holin_BhlA"/>
    <property type="match status" value="1"/>
</dbReference>